<evidence type="ECO:0000256" key="5">
    <source>
        <dbReference type="ARBA" id="ARBA00022764"/>
    </source>
</evidence>
<evidence type="ECO:0000256" key="8">
    <source>
        <dbReference type="HAMAP-Rule" id="MF_00416"/>
    </source>
</evidence>
<dbReference type="PANTHER" id="PTHR30381:SF0">
    <property type="entry name" value="FLAGELLAR P-RING PROTEIN"/>
    <property type="match status" value="1"/>
</dbReference>
<evidence type="ECO:0000256" key="2">
    <source>
        <dbReference type="ARBA" id="ARBA00004117"/>
    </source>
</evidence>
<accession>A0ABV3TNX9</accession>
<keyword evidence="9" id="KW-0282">Flagellum</keyword>
<reference evidence="9 10" key="1">
    <citation type="journal article" date="2011" name="Int. J. Syst. Evol. Microbiol.">
        <title>Zhongshania antarctica gen. nov., sp. nov. and Zhongshania guokunii sp. nov., gammaproteobacteria respectively isolated from coastal attached (fast) ice and surface seawater of the Antarctic.</title>
        <authorList>
            <person name="Li H.J."/>
            <person name="Zhang X.Y."/>
            <person name="Chen C.X."/>
            <person name="Zhang Y.J."/>
            <person name="Gao Z.M."/>
            <person name="Yu Y."/>
            <person name="Chen X.L."/>
            <person name="Chen B."/>
            <person name="Zhang Y.Z."/>
        </authorList>
    </citation>
    <scope>NUCLEOTIDE SEQUENCE [LARGE SCALE GENOMIC DNA]</scope>
    <source>
        <strain evidence="9 10">15-R06ZXC-3</strain>
    </source>
</reference>
<organism evidence="9 10">
    <name type="scientific">Thioclava arctica</name>
    <dbReference type="NCBI Taxonomy" id="3238301"/>
    <lineage>
        <taxon>Bacteria</taxon>
        <taxon>Pseudomonadati</taxon>
        <taxon>Pseudomonadota</taxon>
        <taxon>Alphaproteobacteria</taxon>
        <taxon>Rhodobacterales</taxon>
        <taxon>Paracoccaceae</taxon>
        <taxon>Thioclava</taxon>
    </lineage>
</organism>
<proteinExistence type="inferred from homology"/>
<name>A0ABV3TNX9_9RHOB</name>
<dbReference type="NCBIfam" id="NF003676">
    <property type="entry name" value="PRK05303.1"/>
    <property type="match status" value="1"/>
</dbReference>
<dbReference type="Pfam" id="PF02119">
    <property type="entry name" value="FlgI"/>
    <property type="match status" value="1"/>
</dbReference>
<evidence type="ECO:0000256" key="3">
    <source>
        <dbReference type="ARBA" id="ARBA00019515"/>
    </source>
</evidence>
<keyword evidence="10" id="KW-1185">Reference proteome</keyword>
<evidence type="ECO:0000256" key="6">
    <source>
        <dbReference type="ARBA" id="ARBA00023143"/>
    </source>
</evidence>
<gene>
    <name evidence="8" type="primary">flgI</name>
    <name evidence="9" type="ORF">AB4874_16895</name>
</gene>
<evidence type="ECO:0000313" key="9">
    <source>
        <dbReference type="EMBL" id="MEX1663293.1"/>
    </source>
</evidence>
<dbReference type="HAMAP" id="MF_00416">
    <property type="entry name" value="FlgI"/>
    <property type="match status" value="1"/>
</dbReference>
<sequence precursor="true">MAPKHTFEIFTLLIGLALAAPTARAEPVGQLVTLAGAPSNQLVGYGLVVGLPGTGDQTTQIPYTQQAITNMLSHEGITLPKTAFMQPDDVASVMVTAQIPPYSEPGSDLNVTVAALGNAKSLAGGVLLPTPLKGSNDHIYAQAQGALLVSGFAAAKSGSSVRSNTPTVGRIPNGAVMSRAIATSTWSPHGSARLLLKTPSYENADRIATAINKQLGGNTAQATSPGVVEVTLRGKISHVSFIARVLGVQVTPQAPPPVVIVDAQSGTIVMGGNVKLLPAIVSHGNLTVSVQATNAVSQPNPLSQGQTAGVNNASISANQSQGKVVALPAATTLDQIAAALNKIGATPTDLIAIVQALKDAGALQAEVKVV</sequence>
<feature type="signal peptide" evidence="8">
    <location>
        <begin position="1"/>
        <end position="25"/>
    </location>
</feature>
<dbReference type="Proteomes" id="UP001557465">
    <property type="component" value="Unassembled WGS sequence"/>
</dbReference>
<keyword evidence="4 8" id="KW-0732">Signal</keyword>
<dbReference type="InterPro" id="IPR001782">
    <property type="entry name" value="Flag_FlgI"/>
</dbReference>
<comment type="caution">
    <text evidence="9">The sequence shown here is derived from an EMBL/GenBank/DDBJ whole genome shotgun (WGS) entry which is preliminary data.</text>
</comment>
<comment type="subcellular location">
    <subcellularLocation>
        <location evidence="2 8">Bacterial flagellum basal body</location>
    </subcellularLocation>
</comment>
<dbReference type="PRINTS" id="PR01010">
    <property type="entry name" value="FLGPRINGFLGI"/>
</dbReference>
<evidence type="ECO:0000256" key="1">
    <source>
        <dbReference type="ARBA" id="ARBA00002591"/>
    </source>
</evidence>
<keyword evidence="9" id="KW-0966">Cell projection</keyword>
<evidence type="ECO:0000313" key="10">
    <source>
        <dbReference type="Proteomes" id="UP001557465"/>
    </source>
</evidence>
<dbReference type="EMBL" id="JBFRYC010000014">
    <property type="protein sequence ID" value="MEX1663293.1"/>
    <property type="molecule type" value="Genomic_DNA"/>
</dbReference>
<dbReference type="RefSeq" id="WP_295529819.1">
    <property type="nucleotide sequence ID" value="NZ_JBFRYC010000014.1"/>
</dbReference>
<feature type="chain" id="PRO_5044929812" description="Flagellar P-ring protein" evidence="8">
    <location>
        <begin position="26"/>
        <end position="370"/>
    </location>
</feature>
<comment type="subunit">
    <text evidence="8">The basal body constitutes a major portion of the flagellar organelle and consists of four rings (L,P,S, and M) mounted on a central rod.</text>
</comment>
<dbReference type="PANTHER" id="PTHR30381">
    <property type="entry name" value="FLAGELLAR P-RING PERIPLASMIC PROTEIN FLGI"/>
    <property type="match status" value="1"/>
</dbReference>
<keyword evidence="9" id="KW-0969">Cilium</keyword>
<comment type="similarity">
    <text evidence="8">Belongs to the FlgI family.</text>
</comment>
<keyword evidence="6 8" id="KW-0975">Bacterial flagellum</keyword>
<protein>
    <recommendedName>
        <fullName evidence="3 8">Flagellar P-ring protein</fullName>
    </recommendedName>
    <alternativeName>
        <fullName evidence="7 8">Basal body P-ring protein</fullName>
    </alternativeName>
</protein>
<evidence type="ECO:0000256" key="4">
    <source>
        <dbReference type="ARBA" id="ARBA00022729"/>
    </source>
</evidence>
<comment type="function">
    <text evidence="1 8">Assembles around the rod to form the L-ring and probably protects the motor/basal body from shearing forces during rotation.</text>
</comment>
<keyword evidence="5" id="KW-0574">Periplasm</keyword>
<evidence type="ECO:0000256" key="7">
    <source>
        <dbReference type="ARBA" id="ARBA00032344"/>
    </source>
</evidence>